<dbReference type="EMBL" id="JAWJAY010000001">
    <property type="protein sequence ID" value="MDV2885157.1"/>
    <property type="molecule type" value="Genomic_DNA"/>
</dbReference>
<organism evidence="3 4">
    <name type="scientific">Alkalihalophilus pseudofirmus</name>
    <name type="common">Bacillus pseudofirmus</name>
    <dbReference type="NCBI Taxonomy" id="79885"/>
    <lineage>
        <taxon>Bacteria</taxon>
        <taxon>Bacillati</taxon>
        <taxon>Bacillota</taxon>
        <taxon>Bacilli</taxon>
        <taxon>Bacillales</taxon>
        <taxon>Bacillaceae</taxon>
        <taxon>Alkalihalophilus</taxon>
    </lineage>
</organism>
<evidence type="ECO:0000313" key="4">
    <source>
        <dbReference type="Proteomes" id="UP001285636"/>
    </source>
</evidence>
<protein>
    <submittedName>
        <fullName evidence="3">Metallophosphoesterase</fullName>
    </submittedName>
</protein>
<reference evidence="3" key="1">
    <citation type="submission" date="2023-10" db="EMBL/GenBank/DDBJ databases">
        <title>Screening of Alkalihalophilus pseudofirmusBZ-TG-HK211 and Its Alleviation of Salt Stress on Rapeseed Growth.</title>
        <authorList>
            <person name="Zhao B."/>
            <person name="Guo T."/>
        </authorList>
    </citation>
    <scope>NUCLEOTIDE SEQUENCE</scope>
    <source>
        <strain evidence="3">BZ-TG-HK211</strain>
    </source>
</reference>
<dbReference type="InterPro" id="IPR029052">
    <property type="entry name" value="Metallo-depent_PP-like"/>
</dbReference>
<dbReference type="InterPro" id="IPR051158">
    <property type="entry name" value="Metallophosphoesterase_sf"/>
</dbReference>
<dbReference type="Pfam" id="PF00149">
    <property type="entry name" value="Metallophos"/>
    <property type="match status" value="1"/>
</dbReference>
<dbReference type="CDD" id="cd07385">
    <property type="entry name" value="MPP_YkuE_C"/>
    <property type="match status" value="1"/>
</dbReference>
<dbReference type="SUPFAM" id="SSF56300">
    <property type="entry name" value="Metallo-dependent phosphatases"/>
    <property type="match status" value="1"/>
</dbReference>
<dbReference type="AlphaFoldDB" id="A0AAJ2NL16"/>
<dbReference type="RefSeq" id="WP_323466519.1">
    <property type="nucleotide sequence ID" value="NZ_CP144224.1"/>
</dbReference>
<sequence length="364" mass="41818">MTIILFIFFLLIYFSLTFYIAYNGWIWLKKSFGFRFKRTYFLVVLFISISYFLAQFYSISGLLWVGYIWLVVFGYSLLLFPLLNILFFVMKKKRLNTRKGLKWAGFSVTLFYLFVFIYGSYNMWNPVVVSYDIEVAKESELDEIKLLLVSDIHISETIGPKTITELINLSNEVEPDVILLAGDIIDSSIEPYYSHNLGEIMAGLTAPLGVYAVLGNHEYYGDDIPTFIKEMNEIDIEVLVDEAALIEDLFYVIGRKDYSDFNRLPIDDLTEDVDHNKPILLIDHQPREFDKVGAAGVDVMVSGHTHKGQLFPGNLITNAIYENHYGHLQLDELHTIVSSGYGIWGPPFRIGSRAEVVEINVRFN</sequence>
<dbReference type="PANTHER" id="PTHR31302:SF0">
    <property type="entry name" value="TRANSMEMBRANE PROTEIN WITH METALLOPHOSPHOESTERASE DOMAIN"/>
    <property type="match status" value="1"/>
</dbReference>
<evidence type="ECO:0000256" key="1">
    <source>
        <dbReference type="SAM" id="Phobius"/>
    </source>
</evidence>
<comment type="caution">
    <text evidence="3">The sequence shown here is derived from an EMBL/GenBank/DDBJ whole genome shotgun (WGS) entry which is preliminary data.</text>
</comment>
<feature type="transmembrane region" description="Helical" evidence="1">
    <location>
        <begin position="40"/>
        <end position="60"/>
    </location>
</feature>
<dbReference type="Proteomes" id="UP001285636">
    <property type="component" value="Unassembled WGS sequence"/>
</dbReference>
<proteinExistence type="predicted"/>
<dbReference type="Gene3D" id="3.60.21.10">
    <property type="match status" value="1"/>
</dbReference>
<keyword evidence="1" id="KW-1133">Transmembrane helix</keyword>
<dbReference type="PANTHER" id="PTHR31302">
    <property type="entry name" value="TRANSMEMBRANE PROTEIN WITH METALLOPHOSPHOESTERASE DOMAIN-RELATED"/>
    <property type="match status" value="1"/>
</dbReference>
<keyword evidence="1" id="KW-0812">Transmembrane</keyword>
<evidence type="ECO:0000259" key="2">
    <source>
        <dbReference type="Pfam" id="PF00149"/>
    </source>
</evidence>
<feature type="transmembrane region" description="Helical" evidence="1">
    <location>
        <begin position="6"/>
        <end position="28"/>
    </location>
</feature>
<gene>
    <name evidence="3" type="ORF">RYX45_08185</name>
</gene>
<evidence type="ECO:0000313" key="3">
    <source>
        <dbReference type="EMBL" id="MDV2885157.1"/>
    </source>
</evidence>
<dbReference type="InterPro" id="IPR004843">
    <property type="entry name" value="Calcineurin-like_PHP"/>
</dbReference>
<dbReference type="GO" id="GO:0016787">
    <property type="term" value="F:hydrolase activity"/>
    <property type="evidence" value="ECO:0007669"/>
    <property type="project" value="InterPro"/>
</dbReference>
<feature type="transmembrane region" description="Helical" evidence="1">
    <location>
        <begin position="66"/>
        <end position="89"/>
    </location>
</feature>
<keyword evidence="1" id="KW-0472">Membrane</keyword>
<accession>A0AAJ2NL16</accession>
<name>A0AAJ2NL16_ALKPS</name>
<feature type="transmembrane region" description="Helical" evidence="1">
    <location>
        <begin position="101"/>
        <end position="121"/>
    </location>
</feature>
<feature type="domain" description="Calcineurin-like phosphoesterase" evidence="2">
    <location>
        <begin position="145"/>
        <end position="307"/>
    </location>
</feature>